<dbReference type="InterPro" id="IPR044135">
    <property type="entry name" value="Met-tRNA-FMT_C"/>
</dbReference>
<protein>
    <recommendedName>
        <fullName evidence="2 5">Methionyl-tRNA formyltransferase</fullName>
        <ecNumber evidence="2 5">2.1.2.9</ecNumber>
    </recommendedName>
</protein>
<feature type="binding site" evidence="5">
    <location>
        <begin position="111"/>
        <end position="114"/>
    </location>
    <ligand>
        <name>(6S)-5,6,7,8-tetrahydrofolate</name>
        <dbReference type="ChEBI" id="CHEBI:57453"/>
    </ligand>
</feature>
<dbReference type="RefSeq" id="WP_245184357.1">
    <property type="nucleotide sequence ID" value="NZ_JAATJH010000001.1"/>
</dbReference>
<keyword evidence="4 5" id="KW-0648">Protein biosynthesis</keyword>
<dbReference type="InterPro" id="IPR005793">
    <property type="entry name" value="Formyl_trans_C"/>
</dbReference>
<evidence type="ECO:0000256" key="1">
    <source>
        <dbReference type="ARBA" id="ARBA00010699"/>
    </source>
</evidence>
<dbReference type="Gene3D" id="3.40.50.12230">
    <property type="match status" value="1"/>
</dbReference>
<feature type="domain" description="Formyl transferase N-terminal" evidence="6">
    <location>
        <begin position="4"/>
        <end position="178"/>
    </location>
</feature>
<dbReference type="CDD" id="cd08646">
    <property type="entry name" value="FMT_core_Met-tRNA-FMT_N"/>
    <property type="match status" value="1"/>
</dbReference>
<dbReference type="PANTHER" id="PTHR11138:SF5">
    <property type="entry name" value="METHIONYL-TRNA FORMYLTRANSFERASE, MITOCHONDRIAL"/>
    <property type="match status" value="1"/>
</dbReference>
<gene>
    <name evidence="5" type="primary">fmt</name>
    <name evidence="8" type="ORF">GGR27_000244</name>
</gene>
<keyword evidence="9" id="KW-1185">Reference proteome</keyword>
<dbReference type="SUPFAM" id="SSF50486">
    <property type="entry name" value="FMT C-terminal domain-like"/>
    <property type="match status" value="1"/>
</dbReference>
<evidence type="ECO:0000256" key="5">
    <source>
        <dbReference type="HAMAP-Rule" id="MF_00182"/>
    </source>
</evidence>
<evidence type="ECO:0000259" key="7">
    <source>
        <dbReference type="Pfam" id="PF02911"/>
    </source>
</evidence>
<dbReference type="Pfam" id="PF00551">
    <property type="entry name" value="Formyl_trans_N"/>
    <property type="match status" value="1"/>
</dbReference>
<dbReference type="PANTHER" id="PTHR11138">
    <property type="entry name" value="METHIONYL-TRNA FORMYLTRANSFERASE"/>
    <property type="match status" value="1"/>
</dbReference>
<dbReference type="Pfam" id="PF02911">
    <property type="entry name" value="Formyl_trans_C"/>
    <property type="match status" value="1"/>
</dbReference>
<comment type="function">
    <text evidence="5">Attaches a formyl group to the free amino group of methionyl-tRNA(fMet). The formyl group appears to play a dual role in the initiator identity of N-formylmethionyl-tRNA by promoting its recognition by IF2 and preventing the misappropriation of this tRNA by the elongation apparatus.</text>
</comment>
<dbReference type="InterPro" id="IPR041711">
    <property type="entry name" value="Met-tRNA-FMT_N"/>
</dbReference>
<reference evidence="8 9" key="1">
    <citation type="submission" date="2020-03" db="EMBL/GenBank/DDBJ databases">
        <title>Genomic Encyclopedia of Type Strains, Phase IV (KMG-IV): sequencing the most valuable type-strain genomes for metagenomic binning, comparative biology and taxonomic classification.</title>
        <authorList>
            <person name="Goeker M."/>
        </authorList>
    </citation>
    <scope>NUCLEOTIDE SEQUENCE [LARGE SCALE GENOMIC DNA]</scope>
    <source>
        <strain evidence="8 9">DSM 105096</strain>
    </source>
</reference>
<dbReference type="EC" id="2.1.2.9" evidence="2 5"/>
<evidence type="ECO:0000256" key="2">
    <source>
        <dbReference type="ARBA" id="ARBA00012261"/>
    </source>
</evidence>
<dbReference type="InterPro" id="IPR011034">
    <property type="entry name" value="Formyl_transferase-like_C_sf"/>
</dbReference>
<dbReference type="InterPro" id="IPR002376">
    <property type="entry name" value="Formyl_transf_N"/>
</dbReference>
<dbReference type="EMBL" id="JAATJH010000001">
    <property type="protein sequence ID" value="NJC24763.1"/>
    <property type="molecule type" value="Genomic_DNA"/>
</dbReference>
<keyword evidence="3 5" id="KW-0808">Transferase</keyword>
<evidence type="ECO:0000313" key="8">
    <source>
        <dbReference type="EMBL" id="NJC24763.1"/>
    </source>
</evidence>
<dbReference type="NCBIfam" id="TIGR00460">
    <property type="entry name" value="fmt"/>
    <property type="match status" value="1"/>
</dbReference>
<dbReference type="CDD" id="cd08704">
    <property type="entry name" value="Met_tRNA_FMT_C"/>
    <property type="match status" value="1"/>
</dbReference>
<dbReference type="GO" id="GO:0004479">
    <property type="term" value="F:methionyl-tRNA formyltransferase activity"/>
    <property type="evidence" value="ECO:0007669"/>
    <property type="project" value="UniProtKB-EC"/>
</dbReference>
<proteinExistence type="inferred from homology"/>
<organism evidence="8 9">
    <name type="scientific">Neolewinella antarctica</name>
    <dbReference type="NCBI Taxonomy" id="442734"/>
    <lineage>
        <taxon>Bacteria</taxon>
        <taxon>Pseudomonadati</taxon>
        <taxon>Bacteroidota</taxon>
        <taxon>Saprospiria</taxon>
        <taxon>Saprospirales</taxon>
        <taxon>Lewinellaceae</taxon>
        <taxon>Neolewinella</taxon>
    </lineage>
</organism>
<dbReference type="InterPro" id="IPR005794">
    <property type="entry name" value="Fmt"/>
</dbReference>
<feature type="domain" description="Formyl transferase C-terminal" evidence="7">
    <location>
        <begin position="206"/>
        <end position="301"/>
    </location>
</feature>
<evidence type="ECO:0000313" key="9">
    <source>
        <dbReference type="Proteomes" id="UP000770785"/>
    </source>
</evidence>
<dbReference type="SUPFAM" id="SSF53328">
    <property type="entry name" value="Formyltransferase"/>
    <property type="match status" value="1"/>
</dbReference>
<comment type="similarity">
    <text evidence="1 5">Belongs to the Fmt family.</text>
</comment>
<dbReference type="HAMAP" id="MF_00182">
    <property type="entry name" value="Formyl_trans"/>
    <property type="match status" value="1"/>
</dbReference>
<dbReference type="InterPro" id="IPR036477">
    <property type="entry name" value="Formyl_transf_N_sf"/>
</dbReference>
<accession>A0ABX0X6W7</accession>
<comment type="catalytic activity">
    <reaction evidence="5">
        <text>L-methionyl-tRNA(fMet) + (6R)-10-formyltetrahydrofolate = N-formyl-L-methionyl-tRNA(fMet) + (6S)-5,6,7,8-tetrahydrofolate + H(+)</text>
        <dbReference type="Rhea" id="RHEA:24380"/>
        <dbReference type="Rhea" id="RHEA-COMP:9952"/>
        <dbReference type="Rhea" id="RHEA-COMP:9953"/>
        <dbReference type="ChEBI" id="CHEBI:15378"/>
        <dbReference type="ChEBI" id="CHEBI:57453"/>
        <dbReference type="ChEBI" id="CHEBI:78530"/>
        <dbReference type="ChEBI" id="CHEBI:78844"/>
        <dbReference type="ChEBI" id="CHEBI:195366"/>
        <dbReference type="EC" id="2.1.2.9"/>
    </reaction>
</comment>
<comment type="caution">
    <text evidence="8">The sequence shown here is derived from an EMBL/GenBank/DDBJ whole genome shotgun (WGS) entry which is preliminary data.</text>
</comment>
<evidence type="ECO:0000259" key="6">
    <source>
        <dbReference type="Pfam" id="PF00551"/>
    </source>
</evidence>
<evidence type="ECO:0000256" key="3">
    <source>
        <dbReference type="ARBA" id="ARBA00022679"/>
    </source>
</evidence>
<name>A0ABX0X6W7_9BACT</name>
<sequence>MKPRIVFMGTPEFAVPALEILIAADYPVVGVVTSTDKYGGRGNKTLLESAVKKCAVKYGIPVLQPKNLKAADFQIELRALRADLQIVVAFRMLPESVWGMPKLGTFNLHGSLLPKYRGAAPINWAVIKGETESGCTTFKIQHEIDTGDILLQHRIAIGPDDTAGDLHDRMMLEGAELVLDTVKLLEAGDYTLQAQDATQACPAPKLFRENCQIDFSAAAPAVHNFIRGLSPYPAAWTMLQNAQVKVIRSSLEVVTHHDEPGTILTDDKTFLKVAADGGYVHVKELQLAGKRRMTTEAFLRGTSLPPGATFG</sequence>
<evidence type="ECO:0000256" key="4">
    <source>
        <dbReference type="ARBA" id="ARBA00022917"/>
    </source>
</evidence>
<dbReference type="Proteomes" id="UP000770785">
    <property type="component" value="Unassembled WGS sequence"/>
</dbReference>